<evidence type="ECO:0000313" key="1">
    <source>
        <dbReference type="EMBL" id="KEH28666.1"/>
    </source>
</evidence>
<evidence type="ECO:0000313" key="2">
    <source>
        <dbReference type="EnsemblPlants" id="KEH28666"/>
    </source>
</evidence>
<keyword evidence="3" id="KW-1185">Reference proteome</keyword>
<dbReference type="EMBL" id="CM001220">
    <property type="protein sequence ID" value="KEH28666.1"/>
    <property type="molecule type" value="Genomic_DNA"/>
</dbReference>
<accession>A0A072UGU8</accession>
<dbReference type="AlphaFoldDB" id="A0A072UGU8"/>
<reference evidence="1 3" key="1">
    <citation type="journal article" date="2011" name="Nature">
        <title>The Medicago genome provides insight into the evolution of rhizobial symbioses.</title>
        <authorList>
            <person name="Young N.D."/>
            <person name="Debelle F."/>
            <person name="Oldroyd G.E."/>
            <person name="Geurts R."/>
            <person name="Cannon S.B."/>
            <person name="Udvardi M.K."/>
            <person name="Benedito V.A."/>
            <person name="Mayer K.F."/>
            <person name="Gouzy J."/>
            <person name="Schoof H."/>
            <person name="Van de Peer Y."/>
            <person name="Proost S."/>
            <person name="Cook D.R."/>
            <person name="Meyers B.C."/>
            <person name="Spannagl M."/>
            <person name="Cheung F."/>
            <person name="De Mita S."/>
            <person name="Krishnakumar V."/>
            <person name="Gundlach H."/>
            <person name="Zhou S."/>
            <person name="Mudge J."/>
            <person name="Bharti A.K."/>
            <person name="Murray J.D."/>
            <person name="Naoumkina M.A."/>
            <person name="Rosen B."/>
            <person name="Silverstein K.A."/>
            <person name="Tang H."/>
            <person name="Rombauts S."/>
            <person name="Zhao P.X."/>
            <person name="Zhou P."/>
            <person name="Barbe V."/>
            <person name="Bardou P."/>
            <person name="Bechner M."/>
            <person name="Bellec A."/>
            <person name="Berger A."/>
            <person name="Berges H."/>
            <person name="Bidwell S."/>
            <person name="Bisseling T."/>
            <person name="Choisne N."/>
            <person name="Couloux A."/>
            <person name="Denny R."/>
            <person name="Deshpande S."/>
            <person name="Dai X."/>
            <person name="Doyle J.J."/>
            <person name="Dudez A.M."/>
            <person name="Farmer A.D."/>
            <person name="Fouteau S."/>
            <person name="Franken C."/>
            <person name="Gibelin C."/>
            <person name="Gish J."/>
            <person name="Goldstein S."/>
            <person name="Gonzalez A.J."/>
            <person name="Green P.J."/>
            <person name="Hallab A."/>
            <person name="Hartog M."/>
            <person name="Hua A."/>
            <person name="Humphray S.J."/>
            <person name="Jeong D.H."/>
            <person name="Jing Y."/>
            <person name="Jocker A."/>
            <person name="Kenton S.M."/>
            <person name="Kim D.J."/>
            <person name="Klee K."/>
            <person name="Lai H."/>
            <person name="Lang C."/>
            <person name="Lin S."/>
            <person name="Macmil S.L."/>
            <person name="Magdelenat G."/>
            <person name="Matthews L."/>
            <person name="McCorrison J."/>
            <person name="Monaghan E.L."/>
            <person name="Mun J.H."/>
            <person name="Najar F.Z."/>
            <person name="Nicholson C."/>
            <person name="Noirot C."/>
            <person name="O'Bleness M."/>
            <person name="Paule C.R."/>
            <person name="Poulain J."/>
            <person name="Prion F."/>
            <person name="Qin B."/>
            <person name="Qu C."/>
            <person name="Retzel E.F."/>
            <person name="Riddle C."/>
            <person name="Sallet E."/>
            <person name="Samain S."/>
            <person name="Samson N."/>
            <person name="Sanders I."/>
            <person name="Saurat O."/>
            <person name="Scarpelli C."/>
            <person name="Schiex T."/>
            <person name="Segurens B."/>
            <person name="Severin A.J."/>
            <person name="Sherrier D.J."/>
            <person name="Shi R."/>
            <person name="Sims S."/>
            <person name="Singer S.R."/>
            <person name="Sinharoy S."/>
            <person name="Sterck L."/>
            <person name="Viollet A."/>
            <person name="Wang B.B."/>
            <person name="Wang K."/>
            <person name="Wang M."/>
            <person name="Wang X."/>
            <person name="Warfsmann J."/>
            <person name="Weissenbach J."/>
            <person name="White D.D."/>
            <person name="White J.D."/>
            <person name="Wiley G.B."/>
            <person name="Wincker P."/>
            <person name="Xing Y."/>
            <person name="Yang L."/>
            <person name="Yao Z."/>
            <person name="Ying F."/>
            <person name="Zhai J."/>
            <person name="Zhou L."/>
            <person name="Zuber A."/>
            <person name="Denarie J."/>
            <person name="Dixon R.A."/>
            <person name="May G.D."/>
            <person name="Schwartz D.C."/>
            <person name="Rogers J."/>
            <person name="Quetier F."/>
            <person name="Town C.D."/>
            <person name="Roe B.A."/>
        </authorList>
    </citation>
    <scope>NUCLEOTIDE SEQUENCE [LARGE SCALE GENOMIC DNA]</scope>
    <source>
        <strain evidence="1">A17</strain>
        <strain evidence="2 3">cv. Jemalong A17</strain>
    </source>
</reference>
<dbReference type="HOGENOM" id="CLU_2430397_0_0_1"/>
<sequence length="91" mass="10485">MKPIWDWPSGWLGILEFAPPEVSGSIPFGANFDGLSPYRVNSGFKRSPHKWAVELVYRISRFLDGYRGLRAFKDNTVVDTWGSLVFKSYWL</sequence>
<proteinExistence type="predicted"/>
<dbReference type="EnsemblPlants" id="KEH28666">
    <property type="protein sequence ID" value="KEH28666"/>
    <property type="gene ID" value="MTR_4g009625"/>
</dbReference>
<organism evidence="1 3">
    <name type="scientific">Medicago truncatula</name>
    <name type="common">Barrel medic</name>
    <name type="synonym">Medicago tribuloides</name>
    <dbReference type="NCBI Taxonomy" id="3880"/>
    <lineage>
        <taxon>Eukaryota</taxon>
        <taxon>Viridiplantae</taxon>
        <taxon>Streptophyta</taxon>
        <taxon>Embryophyta</taxon>
        <taxon>Tracheophyta</taxon>
        <taxon>Spermatophyta</taxon>
        <taxon>Magnoliopsida</taxon>
        <taxon>eudicotyledons</taxon>
        <taxon>Gunneridae</taxon>
        <taxon>Pentapetalae</taxon>
        <taxon>rosids</taxon>
        <taxon>fabids</taxon>
        <taxon>Fabales</taxon>
        <taxon>Fabaceae</taxon>
        <taxon>Papilionoideae</taxon>
        <taxon>50 kb inversion clade</taxon>
        <taxon>NPAAA clade</taxon>
        <taxon>Hologalegina</taxon>
        <taxon>IRL clade</taxon>
        <taxon>Trifolieae</taxon>
        <taxon>Medicago</taxon>
    </lineage>
</organism>
<dbReference type="Proteomes" id="UP000002051">
    <property type="component" value="Chromosome 4"/>
</dbReference>
<evidence type="ECO:0000313" key="3">
    <source>
        <dbReference type="Proteomes" id="UP000002051"/>
    </source>
</evidence>
<name>A0A072UGU8_MEDTR</name>
<reference evidence="1 3" key="2">
    <citation type="journal article" date="2014" name="BMC Genomics">
        <title>An improved genome release (version Mt4.0) for the model legume Medicago truncatula.</title>
        <authorList>
            <person name="Tang H."/>
            <person name="Krishnakumar V."/>
            <person name="Bidwell S."/>
            <person name="Rosen B."/>
            <person name="Chan A."/>
            <person name="Zhou S."/>
            <person name="Gentzbittel L."/>
            <person name="Childs K.L."/>
            <person name="Yandell M."/>
            <person name="Gundlach H."/>
            <person name="Mayer K.F."/>
            <person name="Schwartz D.C."/>
            <person name="Town C.D."/>
        </authorList>
    </citation>
    <scope>GENOME REANNOTATION</scope>
    <source>
        <strain evidence="1">A17</strain>
        <strain evidence="2 3">cv. Jemalong A17</strain>
    </source>
</reference>
<protein>
    <submittedName>
        <fullName evidence="1 2">Uncharacterized protein</fullName>
    </submittedName>
</protein>
<gene>
    <name evidence="1" type="ordered locus">MTR_4g009625</name>
</gene>
<reference evidence="2" key="3">
    <citation type="submission" date="2015-04" db="UniProtKB">
        <authorList>
            <consortium name="EnsemblPlants"/>
        </authorList>
    </citation>
    <scope>IDENTIFICATION</scope>
    <source>
        <strain evidence="2">cv. Jemalong A17</strain>
    </source>
</reference>